<evidence type="ECO:0000313" key="1">
    <source>
        <dbReference type="EMBL" id="TLM79349.1"/>
    </source>
</evidence>
<organism evidence="1 2">
    <name type="scientific">Microbulbifer harenosus</name>
    <dbReference type="NCBI Taxonomy" id="2576840"/>
    <lineage>
        <taxon>Bacteria</taxon>
        <taxon>Pseudomonadati</taxon>
        <taxon>Pseudomonadota</taxon>
        <taxon>Gammaproteobacteria</taxon>
        <taxon>Cellvibrionales</taxon>
        <taxon>Microbulbiferaceae</taxon>
        <taxon>Microbulbifer</taxon>
    </lineage>
</organism>
<reference evidence="1 2" key="1">
    <citation type="submission" date="2019-05" db="EMBL/GenBank/DDBJ databases">
        <title>Microbulbifer harenosus sp. nov., an alginate-degrading bacterium isolated from coastal sand.</title>
        <authorList>
            <person name="Huang H."/>
            <person name="Mo K."/>
            <person name="Bao S."/>
        </authorList>
    </citation>
    <scope>NUCLEOTIDE SEQUENCE [LARGE SCALE GENOMIC DNA]</scope>
    <source>
        <strain evidence="1 2">HB161719</strain>
    </source>
</reference>
<sequence>MAGLFTFDFRHRYRNGLSTWLVAHALLLTFQCNPTHVQAETADWEFYIAPYAWGLGLDGNISHGPYHFRADASFSDLWSDLNWGGMGAFQAQKGKFGILVDGLYVDLSDDVSLTNLPLPFPVDIDIDNKTSTGLLAATFRVLDRPGGFVDLMAGYRYWSIETDVDISVPIANLDVSEGADWHDGQLGIRGHANLSSRFYIEGMALTGTRSDRTTDLTAFAGFRINDCTAIMAGFRRISIDYRNSLYRFDATLHGPAIGFSYKF</sequence>
<evidence type="ECO:0008006" key="3">
    <source>
        <dbReference type="Google" id="ProtNLM"/>
    </source>
</evidence>
<accession>A0ABY2ULT1</accession>
<dbReference type="Proteomes" id="UP000306791">
    <property type="component" value="Unassembled WGS sequence"/>
</dbReference>
<keyword evidence="2" id="KW-1185">Reference proteome</keyword>
<dbReference type="EMBL" id="VANI01000004">
    <property type="protein sequence ID" value="TLM79349.1"/>
    <property type="molecule type" value="Genomic_DNA"/>
</dbReference>
<gene>
    <name evidence="1" type="ORF">FDY93_04440</name>
</gene>
<comment type="caution">
    <text evidence="1">The sequence shown here is derived from an EMBL/GenBank/DDBJ whole genome shotgun (WGS) entry which is preliminary data.</text>
</comment>
<name>A0ABY2ULT1_9GAMM</name>
<protein>
    <recommendedName>
        <fullName evidence="3">Outer membrane beta-barrel protein</fullName>
    </recommendedName>
</protein>
<dbReference type="RefSeq" id="WP_138234520.1">
    <property type="nucleotide sequence ID" value="NZ_CP185860.1"/>
</dbReference>
<evidence type="ECO:0000313" key="2">
    <source>
        <dbReference type="Proteomes" id="UP000306791"/>
    </source>
</evidence>
<proteinExistence type="predicted"/>